<dbReference type="RefSeq" id="WP_010499412.1">
    <property type="nucleotide sequence ID" value="NZ_CP113926.1"/>
</dbReference>
<reference evidence="2" key="4">
    <citation type="journal article" date="2021" name="PeerJ">
        <title>Extensive microbial diversity within the chicken gut microbiome revealed by metagenomics and culture.</title>
        <authorList>
            <person name="Gilroy R."/>
            <person name="Ravi A."/>
            <person name="Getino M."/>
            <person name="Pursley I."/>
            <person name="Horton D.L."/>
            <person name="Alikhan N.F."/>
            <person name="Baker D."/>
            <person name="Gharbi K."/>
            <person name="Hall N."/>
            <person name="Watson M."/>
            <person name="Adriaenssens E.M."/>
            <person name="Foster-Nyarko E."/>
            <person name="Jarju S."/>
            <person name="Secka A."/>
            <person name="Antonio M."/>
            <person name="Oren A."/>
            <person name="Chaudhuri R.R."/>
            <person name="La Ragione R."/>
            <person name="Hildebrand F."/>
            <person name="Pallen M.J."/>
        </authorList>
    </citation>
    <scope>NUCLEOTIDE SEQUENCE</scope>
    <source>
        <strain evidence="2">CHK174-6876</strain>
    </source>
</reference>
<dbReference type="STRING" id="89059.LAC1533_0743"/>
<reference evidence="6" key="2">
    <citation type="submission" date="2016-11" db="EMBL/GenBank/DDBJ databases">
        <authorList>
            <person name="Papadimitriou K."/>
        </authorList>
    </citation>
    <scope>NUCLEOTIDE SEQUENCE [LARGE SCALE GENOMIC DNA]</scope>
    <source>
        <strain evidence="6">ACA-DC 1533</strain>
    </source>
</reference>
<evidence type="ECO:0000313" key="4">
    <source>
        <dbReference type="EMBL" id="SFV40163.1"/>
    </source>
</evidence>
<gene>
    <name evidence="3" type="ORF">IV43_GL001967</name>
    <name evidence="2" type="ORF">K8V00_10070</name>
    <name evidence="4" type="ORF">LAC1533_0743</name>
</gene>
<dbReference type="EMBL" id="JQBK01000072">
    <property type="protein sequence ID" value="KRN81347.1"/>
    <property type="molecule type" value="Genomic_DNA"/>
</dbReference>
<sequence length="121" mass="13583">MANFKSKIMIKLDLSTICVTAVLALIGYLAKQNILVSDIYFMAGLVLLCLAITDILLHASLISGWFQHQHKGETDEEYQARKIDVHKIADKKNKPIHFDRFSVNSLLLSLWLIVCAVLITG</sequence>
<protein>
    <recommendedName>
        <fullName evidence="7">DUF3899 domain-containing protein</fullName>
    </recommendedName>
</protein>
<keyword evidence="1" id="KW-1133">Transmembrane helix</keyword>
<reference evidence="2" key="5">
    <citation type="submission" date="2021-09" db="EMBL/GenBank/DDBJ databases">
        <authorList>
            <person name="Gilroy R."/>
        </authorList>
    </citation>
    <scope>NUCLEOTIDE SEQUENCE</scope>
    <source>
        <strain evidence="2">CHK174-6876</strain>
    </source>
</reference>
<feature type="transmembrane region" description="Helical" evidence="1">
    <location>
        <begin position="101"/>
        <end position="119"/>
    </location>
</feature>
<dbReference type="EMBL" id="LT630287">
    <property type="protein sequence ID" value="SFV40163.1"/>
    <property type="molecule type" value="Genomic_DNA"/>
</dbReference>
<dbReference type="Proteomes" id="UP000707535">
    <property type="component" value="Unassembled WGS sequence"/>
</dbReference>
<feature type="transmembrane region" description="Helical" evidence="1">
    <location>
        <begin position="12"/>
        <end position="30"/>
    </location>
</feature>
<dbReference type="EMBL" id="DYXG01000097">
    <property type="protein sequence ID" value="HJE97957.1"/>
    <property type="molecule type" value="Genomic_DNA"/>
</dbReference>
<evidence type="ECO:0000313" key="2">
    <source>
        <dbReference type="EMBL" id="HJE97957.1"/>
    </source>
</evidence>
<dbReference type="AlphaFoldDB" id="A0A0R2JWC8"/>
<dbReference type="Proteomes" id="UP000190935">
    <property type="component" value="Chromosome I"/>
</dbReference>
<organism evidence="3 5">
    <name type="scientific">Ligilactobacillus acidipiscis</name>
    <dbReference type="NCBI Taxonomy" id="89059"/>
    <lineage>
        <taxon>Bacteria</taxon>
        <taxon>Bacillati</taxon>
        <taxon>Bacillota</taxon>
        <taxon>Bacilli</taxon>
        <taxon>Lactobacillales</taxon>
        <taxon>Lactobacillaceae</taxon>
        <taxon>Ligilactobacillus</taxon>
    </lineage>
</organism>
<evidence type="ECO:0000313" key="6">
    <source>
        <dbReference type="Proteomes" id="UP000190935"/>
    </source>
</evidence>
<evidence type="ECO:0008006" key="7">
    <source>
        <dbReference type="Google" id="ProtNLM"/>
    </source>
</evidence>
<keyword evidence="1" id="KW-0812">Transmembrane</keyword>
<name>A0A0R2JWC8_9LACO</name>
<dbReference type="KEGG" id="laca:LAC1533_0743"/>
<proteinExistence type="predicted"/>
<evidence type="ECO:0000313" key="3">
    <source>
        <dbReference type="EMBL" id="KRN81347.1"/>
    </source>
</evidence>
<dbReference type="PATRIC" id="fig|89059.3.peg.2083"/>
<keyword evidence="1" id="KW-0472">Membrane</keyword>
<evidence type="ECO:0000313" key="5">
    <source>
        <dbReference type="Proteomes" id="UP000051491"/>
    </source>
</evidence>
<dbReference type="GeneID" id="95348813"/>
<dbReference type="Proteomes" id="UP000051491">
    <property type="component" value="Unassembled WGS sequence"/>
</dbReference>
<feature type="transmembrane region" description="Helical" evidence="1">
    <location>
        <begin position="42"/>
        <end position="62"/>
    </location>
</feature>
<reference evidence="3 5" key="1">
    <citation type="journal article" date="2015" name="Genome Announc.">
        <title>Expanding the biotechnology potential of lactobacilli through comparative genomics of 213 strains and associated genera.</title>
        <authorList>
            <person name="Sun Z."/>
            <person name="Harris H.M."/>
            <person name="McCann A."/>
            <person name="Guo C."/>
            <person name="Argimon S."/>
            <person name="Zhang W."/>
            <person name="Yang X."/>
            <person name="Jeffery I.B."/>
            <person name="Cooney J.C."/>
            <person name="Kagawa T.F."/>
            <person name="Liu W."/>
            <person name="Song Y."/>
            <person name="Salvetti E."/>
            <person name="Wrobel A."/>
            <person name="Rasinkangas P."/>
            <person name="Parkhill J."/>
            <person name="Rea M.C."/>
            <person name="O'Sullivan O."/>
            <person name="Ritari J."/>
            <person name="Douillard F.P."/>
            <person name="Paul Ross R."/>
            <person name="Yang R."/>
            <person name="Briner A.E."/>
            <person name="Felis G.E."/>
            <person name="de Vos W.M."/>
            <person name="Barrangou R."/>
            <person name="Klaenhammer T.R."/>
            <person name="Caufield P.W."/>
            <person name="Cui Y."/>
            <person name="Zhang H."/>
            <person name="O'Toole P.W."/>
        </authorList>
    </citation>
    <scope>NUCLEOTIDE SEQUENCE [LARGE SCALE GENOMIC DNA]</scope>
    <source>
        <strain evidence="3 5">DSM 15353</strain>
    </source>
</reference>
<evidence type="ECO:0000256" key="1">
    <source>
        <dbReference type="SAM" id="Phobius"/>
    </source>
</evidence>
<accession>A0A0R2JWC8</accession>
<reference evidence="4" key="3">
    <citation type="submission" date="2016-11" db="EMBL/GenBank/DDBJ databases">
        <authorList>
            <person name="Jaros S."/>
            <person name="Januszkiewicz K."/>
            <person name="Wedrychowicz H."/>
        </authorList>
    </citation>
    <scope>NUCLEOTIDE SEQUENCE [LARGE SCALE GENOMIC DNA]</scope>
    <source>
        <strain evidence="4">ACA-DC 1533</strain>
    </source>
</reference>